<dbReference type="InterPro" id="IPR010930">
    <property type="entry name" value="Flg_bb/hook_C_dom"/>
</dbReference>
<dbReference type="Proteomes" id="UP001410648">
    <property type="component" value="Unassembled WGS sequence"/>
</dbReference>
<organism evidence="6 7">
    <name type="scientific">Alkalibacterium indicireducens</name>
    <dbReference type="NCBI Taxonomy" id="398758"/>
    <lineage>
        <taxon>Bacteria</taxon>
        <taxon>Bacillati</taxon>
        <taxon>Bacillota</taxon>
        <taxon>Bacilli</taxon>
        <taxon>Lactobacillales</taxon>
        <taxon>Carnobacteriaceae</taxon>
        <taxon>Alkalibacterium</taxon>
    </lineage>
</organism>
<feature type="compositionally biased region" description="Polar residues" evidence="3">
    <location>
        <begin position="39"/>
        <end position="50"/>
    </location>
</feature>
<evidence type="ECO:0000313" key="7">
    <source>
        <dbReference type="Proteomes" id="UP001410648"/>
    </source>
</evidence>
<keyword evidence="6" id="KW-0966">Cell projection</keyword>
<evidence type="ECO:0000259" key="5">
    <source>
        <dbReference type="Pfam" id="PF22692"/>
    </source>
</evidence>
<feature type="domain" description="Flagellar basal-body/hook protein C-terminal" evidence="4">
    <location>
        <begin position="211"/>
        <end position="254"/>
    </location>
</feature>
<dbReference type="PANTHER" id="PTHR30435:SF19">
    <property type="entry name" value="FLAGELLAR BASAL-BODY ROD PROTEIN FLGG"/>
    <property type="match status" value="1"/>
</dbReference>
<dbReference type="EMBL" id="BAAADA010000116">
    <property type="protein sequence ID" value="GAA0486208.1"/>
    <property type="molecule type" value="Genomic_DNA"/>
</dbReference>
<dbReference type="InterPro" id="IPR053967">
    <property type="entry name" value="LlgE_F_G-like_D1"/>
</dbReference>
<comment type="similarity">
    <text evidence="1 2">Belongs to the flagella basal body rod proteins family.</text>
</comment>
<sequence>MIRGLDTVSGSFNVLTQKQKNLATNAANTMTPGYKSQQLMTSTTEQTDVHNYTRGPESNRRRDVGSIVFGNQLDEAVRNFSSGGLQLTDHKTDLAVNGDAFFTVQNDAGELLYTKNGNFSVNADGQLITQEGYLVMGIEQNGGMSPIMVGTDFEEAFTVSNNGFVYTNDRNVPQFLYMTQFDDPTGLTSAGGTLFQGDGGAPAGNGFTIEQGYVESSNVNMVDVMSDMLQISREFEANQKVLQSADETLRRATQEVGRT</sequence>
<name>A0ABP3KSE8_9LACT</name>
<dbReference type="RefSeq" id="WP_346024800.1">
    <property type="nucleotide sequence ID" value="NZ_BAAADA010000116.1"/>
</dbReference>
<evidence type="ECO:0000313" key="6">
    <source>
        <dbReference type="EMBL" id="GAA0486208.1"/>
    </source>
</evidence>
<keyword evidence="2" id="KW-0975">Bacterial flagellum</keyword>
<evidence type="ECO:0000256" key="1">
    <source>
        <dbReference type="ARBA" id="ARBA00009677"/>
    </source>
</evidence>
<dbReference type="SUPFAM" id="SSF117143">
    <property type="entry name" value="Flagellar hook protein flgE"/>
    <property type="match status" value="1"/>
</dbReference>
<keyword evidence="6" id="KW-0282">Flagellum</keyword>
<dbReference type="InterPro" id="IPR020013">
    <property type="entry name" value="Flagellar_FlgE/F/G"/>
</dbReference>
<dbReference type="NCBIfam" id="TIGR03506">
    <property type="entry name" value="FlgEFG_subfam"/>
    <property type="match status" value="1"/>
</dbReference>
<dbReference type="InterPro" id="IPR037925">
    <property type="entry name" value="FlgE/F/G-like"/>
</dbReference>
<keyword evidence="7" id="KW-1185">Reference proteome</keyword>
<keyword evidence="6" id="KW-0969">Cilium</keyword>
<proteinExistence type="inferred from homology"/>
<comment type="caution">
    <text evidence="6">The sequence shown here is derived from an EMBL/GenBank/DDBJ whole genome shotgun (WGS) entry which is preliminary data.</text>
</comment>
<evidence type="ECO:0000256" key="3">
    <source>
        <dbReference type="SAM" id="MobiDB-lite"/>
    </source>
</evidence>
<protein>
    <submittedName>
        <fullName evidence="6">Flagellar hook-basal body complex protein</fullName>
    </submittedName>
</protein>
<accession>A0ABP3KSE8</accession>
<dbReference type="PANTHER" id="PTHR30435">
    <property type="entry name" value="FLAGELLAR PROTEIN"/>
    <property type="match status" value="1"/>
</dbReference>
<comment type="subcellular location">
    <subcellularLocation>
        <location evidence="2">Bacterial flagellum basal body</location>
    </subcellularLocation>
</comment>
<reference evidence="7" key="1">
    <citation type="journal article" date="2019" name="Int. J. Syst. Evol. Microbiol.">
        <title>The Global Catalogue of Microorganisms (GCM) 10K type strain sequencing project: providing services to taxonomists for standard genome sequencing and annotation.</title>
        <authorList>
            <consortium name="The Broad Institute Genomics Platform"/>
            <consortium name="The Broad Institute Genome Sequencing Center for Infectious Disease"/>
            <person name="Wu L."/>
            <person name="Ma J."/>
        </authorList>
    </citation>
    <scope>NUCLEOTIDE SEQUENCE [LARGE SCALE GENOMIC DNA]</scope>
    <source>
        <strain evidence="7">JCM 14232</strain>
    </source>
</reference>
<gene>
    <name evidence="6" type="ORF">GCM10008936_13770</name>
</gene>
<dbReference type="Pfam" id="PF22692">
    <property type="entry name" value="LlgE_F_G_D1"/>
    <property type="match status" value="1"/>
</dbReference>
<evidence type="ECO:0000259" key="4">
    <source>
        <dbReference type="Pfam" id="PF06429"/>
    </source>
</evidence>
<feature type="region of interest" description="Disordered" evidence="3">
    <location>
        <begin position="39"/>
        <end position="61"/>
    </location>
</feature>
<feature type="domain" description="Flagellar hook protein FlgE/F/G-like D1" evidence="5">
    <location>
        <begin position="95"/>
        <end position="166"/>
    </location>
</feature>
<dbReference type="Pfam" id="PF06429">
    <property type="entry name" value="Flg_bbr_C"/>
    <property type="match status" value="1"/>
</dbReference>
<evidence type="ECO:0000256" key="2">
    <source>
        <dbReference type="RuleBase" id="RU362116"/>
    </source>
</evidence>